<evidence type="ECO:0000313" key="3">
    <source>
        <dbReference type="Proteomes" id="UP000268094"/>
    </source>
</evidence>
<feature type="compositionally biased region" description="Basic and acidic residues" evidence="1">
    <location>
        <begin position="25"/>
        <end position="37"/>
    </location>
</feature>
<sequence length="455" mass="48943">MSPPKIGPRAPSTTRLPEPALPPRPRNEVKPEPRDRQGASLFESPKARKAPVALSTPAAGPQSGPRPTPGTYPTAADVANIASMTDPVERNLAITQGYHDLSDAMGTLLGKENANWSTYATWASKQAGVSIRQEDMPKAFVDILQGGGAVGEAMSRVDDLLRNLGLPALPTGDLLKAGADALNNVSKAIADGNQFVFQEVGHEFARFVETFQGDTQLDPAKLQKYLDGFPPDKALLKDAFGNYAQAMFEKDPNKKAELMLLANDTVGLHEQTQLQSYVEKALNSPVKDIFRGILDKSIEAGANALPFPANLAAKAAIKSGAVDLVLNPLVDKLADVFRGIATEHMMKLAVPGEALKLGNDLPPPAGMEDTLFPPHLRSIENPTLRELLGRMDSSPDSLKGTGAKDWSQLDQRMNYIVDLFRTRQSDPHLFDQPFGKEAHYPVAPSAPRPAALGVS</sequence>
<proteinExistence type="predicted"/>
<dbReference type="RefSeq" id="WP_120541716.1">
    <property type="nucleotide sequence ID" value="NZ_RAVZ01000107.1"/>
</dbReference>
<feature type="region of interest" description="Disordered" evidence="1">
    <location>
        <begin position="428"/>
        <end position="455"/>
    </location>
</feature>
<evidence type="ECO:0000313" key="2">
    <source>
        <dbReference type="EMBL" id="RKG86841.1"/>
    </source>
</evidence>
<dbReference type="EMBL" id="RAVZ01000107">
    <property type="protein sequence ID" value="RKG86841.1"/>
    <property type="molecule type" value="Genomic_DNA"/>
</dbReference>
<protein>
    <submittedName>
        <fullName evidence="2">Uncharacterized protein</fullName>
    </submittedName>
</protein>
<keyword evidence="3" id="KW-1185">Reference proteome</keyword>
<gene>
    <name evidence="2" type="ORF">D7V88_17125</name>
</gene>
<accession>A0A3A8J8P1</accession>
<evidence type="ECO:0000256" key="1">
    <source>
        <dbReference type="SAM" id="MobiDB-lite"/>
    </source>
</evidence>
<comment type="caution">
    <text evidence="2">The sequence shown here is derived from an EMBL/GenBank/DDBJ whole genome shotgun (WGS) entry which is preliminary data.</text>
</comment>
<dbReference type="AlphaFoldDB" id="A0A3A8J8P1"/>
<organism evidence="2 3">
    <name type="scientific">Corallococcus terminator</name>
    <dbReference type="NCBI Taxonomy" id="2316733"/>
    <lineage>
        <taxon>Bacteria</taxon>
        <taxon>Pseudomonadati</taxon>
        <taxon>Myxococcota</taxon>
        <taxon>Myxococcia</taxon>
        <taxon>Myxococcales</taxon>
        <taxon>Cystobacterineae</taxon>
        <taxon>Myxococcaceae</taxon>
        <taxon>Corallococcus</taxon>
    </lineage>
</organism>
<dbReference type="OrthoDB" id="257464at2"/>
<feature type="compositionally biased region" description="Basic and acidic residues" evidence="1">
    <location>
        <begin position="428"/>
        <end position="439"/>
    </location>
</feature>
<reference evidence="3" key="1">
    <citation type="submission" date="2018-09" db="EMBL/GenBank/DDBJ databases">
        <authorList>
            <person name="Livingstone P.G."/>
            <person name="Whitworth D.E."/>
        </authorList>
    </citation>
    <scope>NUCLEOTIDE SEQUENCE [LARGE SCALE GENOMIC DNA]</scope>
    <source>
        <strain evidence="3">CA054A</strain>
    </source>
</reference>
<name>A0A3A8J8P1_9BACT</name>
<feature type="region of interest" description="Disordered" evidence="1">
    <location>
        <begin position="1"/>
        <end position="74"/>
    </location>
</feature>
<dbReference type="Proteomes" id="UP000268094">
    <property type="component" value="Unassembled WGS sequence"/>
</dbReference>